<feature type="domain" description="Response regulatory" evidence="7">
    <location>
        <begin position="67"/>
        <end position="183"/>
    </location>
</feature>
<dbReference type="GO" id="GO:0032993">
    <property type="term" value="C:protein-DNA complex"/>
    <property type="evidence" value="ECO:0007669"/>
    <property type="project" value="TreeGrafter"/>
</dbReference>
<organism evidence="8">
    <name type="scientific">marine metagenome</name>
    <dbReference type="NCBI Taxonomy" id="408172"/>
    <lineage>
        <taxon>unclassified sequences</taxon>
        <taxon>metagenomes</taxon>
        <taxon>ecological metagenomes</taxon>
    </lineage>
</organism>
<evidence type="ECO:0000256" key="3">
    <source>
        <dbReference type="ARBA" id="ARBA00023015"/>
    </source>
</evidence>
<name>A0A382Y2S7_9ZZZZ</name>
<dbReference type="PANTHER" id="PTHR48111">
    <property type="entry name" value="REGULATOR OF RPOS"/>
    <property type="match status" value="1"/>
</dbReference>
<evidence type="ECO:0000256" key="4">
    <source>
        <dbReference type="ARBA" id="ARBA00023125"/>
    </source>
</evidence>
<dbReference type="PROSITE" id="PS50110">
    <property type="entry name" value="RESPONSE_REGULATORY"/>
    <property type="match status" value="1"/>
</dbReference>
<dbReference type="PANTHER" id="PTHR48111:SF1">
    <property type="entry name" value="TWO-COMPONENT RESPONSE REGULATOR ORR33"/>
    <property type="match status" value="1"/>
</dbReference>
<keyword evidence="3" id="KW-0805">Transcription regulation</keyword>
<keyword evidence="4" id="KW-0238">DNA-binding</keyword>
<dbReference type="InterPro" id="IPR001789">
    <property type="entry name" value="Sig_transdc_resp-reg_receiver"/>
</dbReference>
<evidence type="ECO:0000256" key="2">
    <source>
        <dbReference type="ARBA" id="ARBA00023012"/>
    </source>
</evidence>
<proteinExistence type="predicted"/>
<keyword evidence="5" id="KW-0804">Transcription</keyword>
<evidence type="ECO:0000256" key="5">
    <source>
        <dbReference type="ARBA" id="ARBA00023163"/>
    </source>
</evidence>
<dbReference type="EMBL" id="UINC01172378">
    <property type="protein sequence ID" value="SVD77430.1"/>
    <property type="molecule type" value="Genomic_DNA"/>
</dbReference>
<evidence type="ECO:0000259" key="7">
    <source>
        <dbReference type="PROSITE" id="PS50110"/>
    </source>
</evidence>
<evidence type="ECO:0000256" key="6">
    <source>
        <dbReference type="SAM" id="MobiDB-lite"/>
    </source>
</evidence>
<dbReference type="SUPFAM" id="SSF52172">
    <property type="entry name" value="CheY-like"/>
    <property type="match status" value="1"/>
</dbReference>
<protein>
    <recommendedName>
        <fullName evidence="7">Response regulatory domain-containing protein</fullName>
    </recommendedName>
</protein>
<feature type="compositionally biased region" description="Acidic residues" evidence="6">
    <location>
        <begin position="1"/>
        <end position="33"/>
    </location>
</feature>
<dbReference type="Gene3D" id="3.40.50.2300">
    <property type="match status" value="1"/>
</dbReference>
<dbReference type="Pfam" id="PF00072">
    <property type="entry name" value="Response_reg"/>
    <property type="match status" value="1"/>
</dbReference>
<dbReference type="GO" id="GO:0005829">
    <property type="term" value="C:cytosol"/>
    <property type="evidence" value="ECO:0007669"/>
    <property type="project" value="TreeGrafter"/>
</dbReference>
<dbReference type="GO" id="GO:0000976">
    <property type="term" value="F:transcription cis-regulatory region binding"/>
    <property type="evidence" value="ECO:0007669"/>
    <property type="project" value="TreeGrafter"/>
</dbReference>
<dbReference type="InterPro" id="IPR011006">
    <property type="entry name" value="CheY-like_superfamily"/>
</dbReference>
<evidence type="ECO:0000256" key="1">
    <source>
        <dbReference type="ARBA" id="ARBA00022553"/>
    </source>
</evidence>
<accession>A0A382Y2S7</accession>
<evidence type="ECO:0000313" key="8">
    <source>
        <dbReference type="EMBL" id="SVD77430.1"/>
    </source>
</evidence>
<feature type="region of interest" description="Disordered" evidence="6">
    <location>
        <begin position="1"/>
        <end position="39"/>
    </location>
</feature>
<dbReference type="InterPro" id="IPR039420">
    <property type="entry name" value="WalR-like"/>
</dbReference>
<dbReference type="GO" id="GO:0000156">
    <property type="term" value="F:phosphorelay response regulator activity"/>
    <property type="evidence" value="ECO:0007669"/>
    <property type="project" value="TreeGrafter"/>
</dbReference>
<keyword evidence="2" id="KW-0902">Two-component regulatory system</keyword>
<dbReference type="CDD" id="cd00156">
    <property type="entry name" value="REC"/>
    <property type="match status" value="1"/>
</dbReference>
<dbReference type="GO" id="GO:0006355">
    <property type="term" value="P:regulation of DNA-templated transcription"/>
    <property type="evidence" value="ECO:0007669"/>
    <property type="project" value="TreeGrafter"/>
</dbReference>
<sequence length="247" mass="28223">MVTESEEEEDLETEIDEDELEEEDLLEPGEEEPLNSKFPFSEASQHEDFLHKFADDDLSPLSFKGKQVVIFDMAKEQADLLNQYLSERTGMEVECVTKKQNLWRHLKIDPLDLVILETGSAGNSDALEVMQQTKDQFSEVHFICLSGPVSLERRIQFLNAGALDYLTRPVHLSTIAQSILVQLSRTDFYEKEEDITDLDTEAHDIPVEEPIVDSAETFHDEDLTGTLDLLDEDLNLSQEIELIDEDF</sequence>
<gene>
    <name evidence="8" type="ORF">METZ01_LOCUS430284</name>
</gene>
<dbReference type="AlphaFoldDB" id="A0A382Y2S7"/>
<keyword evidence="1" id="KW-0597">Phosphoprotein</keyword>
<reference evidence="8" key="1">
    <citation type="submission" date="2018-05" db="EMBL/GenBank/DDBJ databases">
        <authorList>
            <person name="Lanie J.A."/>
            <person name="Ng W.-L."/>
            <person name="Kazmierczak K.M."/>
            <person name="Andrzejewski T.M."/>
            <person name="Davidsen T.M."/>
            <person name="Wayne K.J."/>
            <person name="Tettelin H."/>
            <person name="Glass J.I."/>
            <person name="Rusch D."/>
            <person name="Podicherti R."/>
            <person name="Tsui H.-C.T."/>
            <person name="Winkler M.E."/>
        </authorList>
    </citation>
    <scope>NUCLEOTIDE SEQUENCE</scope>
</reference>